<dbReference type="PANTHER" id="PTHR42928:SF5">
    <property type="entry name" value="BLR1237 PROTEIN"/>
    <property type="match status" value="1"/>
</dbReference>
<protein>
    <recommendedName>
        <fullName evidence="5">Extra-cytoplasmic solute receptor</fullName>
    </recommendedName>
</protein>
<feature type="chain" id="PRO_5039889658" description="Extra-cytoplasmic solute receptor" evidence="2">
    <location>
        <begin position="27"/>
        <end position="328"/>
    </location>
</feature>
<dbReference type="SUPFAM" id="SSF53850">
    <property type="entry name" value="Periplasmic binding protein-like II"/>
    <property type="match status" value="1"/>
</dbReference>
<keyword evidence="4" id="KW-1185">Reference proteome</keyword>
<dbReference type="PROSITE" id="PS51318">
    <property type="entry name" value="TAT"/>
    <property type="match status" value="1"/>
</dbReference>
<evidence type="ECO:0000256" key="2">
    <source>
        <dbReference type="SAM" id="SignalP"/>
    </source>
</evidence>
<dbReference type="Pfam" id="PF03401">
    <property type="entry name" value="TctC"/>
    <property type="match status" value="1"/>
</dbReference>
<evidence type="ECO:0000256" key="1">
    <source>
        <dbReference type="ARBA" id="ARBA00006987"/>
    </source>
</evidence>
<feature type="signal peptide" evidence="2">
    <location>
        <begin position="1"/>
        <end position="26"/>
    </location>
</feature>
<dbReference type="Proteomes" id="UP000000450">
    <property type="component" value="Chromosome"/>
</dbReference>
<keyword evidence="2" id="KW-0732">Signal</keyword>
<reference evidence="3 4" key="1">
    <citation type="journal article" date="2010" name="J. Bacteriol.">
        <title>Completed genome sequence of the anaerobic iron-oxidizing bacterium Acidovorax ebreus strain TPSY.</title>
        <authorList>
            <person name="Byrne-Bailey K.G."/>
            <person name="Weber K.A."/>
            <person name="Chair A.H."/>
            <person name="Bose S."/>
            <person name="Knox T."/>
            <person name="Spanbauer T.L."/>
            <person name="Chertkov O."/>
            <person name="Coates J.D."/>
        </authorList>
    </citation>
    <scope>NUCLEOTIDE SEQUENCE [LARGE SCALE GENOMIC DNA]</scope>
    <source>
        <strain evidence="3 4">TPSY</strain>
    </source>
</reference>
<dbReference type="RefSeq" id="WP_012655764.1">
    <property type="nucleotide sequence ID" value="NC_011992.1"/>
</dbReference>
<accession>A0A9J9UA51</accession>
<dbReference type="KEGG" id="dia:Dtpsy_0784"/>
<comment type="similarity">
    <text evidence="1">Belongs to the UPF0065 (bug) family.</text>
</comment>
<dbReference type="AlphaFoldDB" id="A0A9J9UA51"/>
<proteinExistence type="inferred from homology"/>
<dbReference type="CDD" id="cd13577">
    <property type="entry name" value="PBP2_BugE_Glu"/>
    <property type="match status" value="1"/>
</dbReference>
<evidence type="ECO:0000313" key="4">
    <source>
        <dbReference type="Proteomes" id="UP000000450"/>
    </source>
</evidence>
<dbReference type="PIRSF" id="PIRSF017082">
    <property type="entry name" value="YflP"/>
    <property type="match status" value="1"/>
</dbReference>
<dbReference type="InterPro" id="IPR006311">
    <property type="entry name" value="TAT_signal"/>
</dbReference>
<dbReference type="Gene3D" id="3.40.190.150">
    <property type="entry name" value="Bordetella uptake gene, domain 1"/>
    <property type="match status" value="1"/>
</dbReference>
<dbReference type="PANTHER" id="PTHR42928">
    <property type="entry name" value="TRICARBOXYLATE-BINDING PROTEIN"/>
    <property type="match status" value="1"/>
</dbReference>
<name>A0A9J9UA51_ACIET</name>
<evidence type="ECO:0008006" key="5">
    <source>
        <dbReference type="Google" id="ProtNLM"/>
    </source>
</evidence>
<dbReference type="EMBL" id="CP001392">
    <property type="protein sequence ID" value="ACM32263.1"/>
    <property type="molecule type" value="Genomic_DNA"/>
</dbReference>
<dbReference type="InterPro" id="IPR005064">
    <property type="entry name" value="BUG"/>
</dbReference>
<sequence>MALRRTLLSTLAACAAAAAFAPLAHAQAGDYPNRPIKLIVPFAPGGSTDMVARLLADKMGPILGKAVVVDNKGGAGGSIGADAIAKAAPDGYTIGMATVSTHGANPAIYAKLPYDAVKDFAPITNVMSVPSVFVVHPSVPAKTMQEFVALAKANPGKYTFASPGTGSLGHANIENFMNLAGIDLLHIPYKGAGQAATDALAGQVNAMTDNLPSTLANIQSGKLRPLAVLALKRSPVLPDVPTYTELGYAGMGDGGWFGLVAPAGTPKEIIAKLNAAAHKAMAMPDYLEKQKSISGESMANTPAQFAKQIDAAIARYTAVAKRANIKLD</sequence>
<evidence type="ECO:0000313" key="3">
    <source>
        <dbReference type="EMBL" id="ACM32263.1"/>
    </source>
</evidence>
<gene>
    <name evidence="3" type="ordered locus">Dtpsy_0784</name>
</gene>
<dbReference type="Gene3D" id="3.40.190.10">
    <property type="entry name" value="Periplasmic binding protein-like II"/>
    <property type="match status" value="1"/>
</dbReference>
<organism evidence="3 4">
    <name type="scientific">Acidovorax ebreus (strain TPSY)</name>
    <name type="common">Diaphorobacter sp. (strain TPSY)</name>
    <dbReference type="NCBI Taxonomy" id="535289"/>
    <lineage>
        <taxon>Bacteria</taxon>
        <taxon>Pseudomonadati</taxon>
        <taxon>Pseudomonadota</taxon>
        <taxon>Betaproteobacteria</taxon>
        <taxon>Burkholderiales</taxon>
        <taxon>Comamonadaceae</taxon>
        <taxon>Diaphorobacter</taxon>
    </lineage>
</organism>
<dbReference type="InterPro" id="IPR042100">
    <property type="entry name" value="Bug_dom1"/>
</dbReference>